<evidence type="ECO:0000313" key="3">
    <source>
        <dbReference type="Proteomes" id="UP000183940"/>
    </source>
</evidence>
<dbReference type="STRING" id="1925591.BI308_17385"/>
<gene>
    <name evidence="2" type="ORF">BI308_17385</name>
</gene>
<sequence length="117" mass="13377">MYPEPETSRSEALHRAIKHRHNIIPVNPADDRLFDEALRCALTYMITGELCRPPSGSDPALRYLHDRISVPRDMSIYAAKRLREALETTVALSGDRQGRPIPVRDRRDQNPANFTQI</sequence>
<accession>A0A1L9QNK8</accession>
<protein>
    <submittedName>
        <fullName evidence="2">Uncharacterized protein</fullName>
    </submittedName>
</protein>
<reference evidence="2" key="1">
    <citation type="submission" date="2016-10" db="EMBL/GenBank/DDBJ databases">
        <title>CRISPR-Cas defence system in Roseofilum reptotaenium: evidence of a bacteriophage-cyanobacterium arms race in the coral black band disease.</title>
        <authorList>
            <person name="Buerger P."/>
            <person name="Wood-Charlson E.M."/>
            <person name="Weynberg K.D."/>
            <person name="Willis B."/>
            <person name="Van Oppen M.J."/>
        </authorList>
    </citation>
    <scope>NUCLEOTIDE SEQUENCE [LARGE SCALE GENOMIC DNA]</scope>
    <source>
        <strain evidence="2">AO1-A</strain>
    </source>
</reference>
<evidence type="ECO:0000313" key="2">
    <source>
        <dbReference type="EMBL" id="OJJ24250.1"/>
    </source>
</evidence>
<keyword evidence="3" id="KW-1185">Reference proteome</keyword>
<organism evidence="2 3">
    <name type="scientific">Roseofilum reptotaenium AO1-A</name>
    <dbReference type="NCBI Taxonomy" id="1925591"/>
    <lineage>
        <taxon>Bacteria</taxon>
        <taxon>Bacillati</taxon>
        <taxon>Cyanobacteriota</taxon>
        <taxon>Cyanophyceae</taxon>
        <taxon>Desertifilales</taxon>
        <taxon>Desertifilaceae</taxon>
        <taxon>Roseofilum</taxon>
    </lineage>
</organism>
<comment type="caution">
    <text evidence="2">The sequence shown here is derived from an EMBL/GenBank/DDBJ whole genome shotgun (WGS) entry which is preliminary data.</text>
</comment>
<dbReference type="AlphaFoldDB" id="A0A1L9QNK8"/>
<proteinExistence type="predicted"/>
<feature type="region of interest" description="Disordered" evidence="1">
    <location>
        <begin position="92"/>
        <end position="117"/>
    </location>
</feature>
<dbReference type="EMBL" id="MLAW01000034">
    <property type="protein sequence ID" value="OJJ24250.1"/>
    <property type="molecule type" value="Genomic_DNA"/>
</dbReference>
<name>A0A1L9QNK8_9CYAN</name>
<feature type="compositionally biased region" description="Basic and acidic residues" evidence="1">
    <location>
        <begin position="96"/>
        <end position="109"/>
    </location>
</feature>
<dbReference type="Proteomes" id="UP000183940">
    <property type="component" value="Unassembled WGS sequence"/>
</dbReference>
<evidence type="ECO:0000256" key="1">
    <source>
        <dbReference type="SAM" id="MobiDB-lite"/>
    </source>
</evidence>